<dbReference type="InterPro" id="IPR056150">
    <property type="entry name" value="WD40_CDC20-Fz"/>
</dbReference>
<comment type="similarity">
    <text evidence="1">Belongs to the WD repeat CDC20/Fizzy family.</text>
</comment>
<keyword evidence="11" id="KW-1185">Reference proteome</keyword>
<dbReference type="Pfam" id="PF24807">
    <property type="entry name" value="WD40_CDC20-Fz"/>
    <property type="match status" value="1"/>
</dbReference>
<feature type="domain" description="CDC20/Fizzy WD40" evidence="9">
    <location>
        <begin position="243"/>
        <end position="540"/>
    </location>
</feature>
<dbReference type="EMBL" id="JBEVYD010000010">
    <property type="protein sequence ID" value="KAL3230087.1"/>
    <property type="molecule type" value="Genomic_DNA"/>
</dbReference>
<keyword evidence="4" id="KW-0677">Repeat</keyword>
<dbReference type="Proteomes" id="UP001623330">
    <property type="component" value="Unassembled WGS sequence"/>
</dbReference>
<evidence type="ECO:0000256" key="1">
    <source>
        <dbReference type="ARBA" id="ARBA00006445"/>
    </source>
</evidence>
<dbReference type="PROSITE" id="PS50082">
    <property type="entry name" value="WD_REPEATS_2"/>
    <property type="match status" value="2"/>
</dbReference>
<evidence type="ECO:0000256" key="6">
    <source>
        <dbReference type="ARBA" id="ARBA00023306"/>
    </source>
</evidence>
<feature type="region of interest" description="Disordered" evidence="8">
    <location>
        <begin position="564"/>
        <end position="605"/>
    </location>
</feature>
<dbReference type="PROSITE" id="PS00678">
    <property type="entry name" value="WD_REPEATS_1"/>
    <property type="match status" value="2"/>
</dbReference>
<feature type="compositionally biased region" description="Basic and acidic residues" evidence="8">
    <location>
        <begin position="569"/>
        <end position="584"/>
    </location>
</feature>
<gene>
    <name evidence="10" type="ORF">RNJ44_01450</name>
</gene>
<evidence type="ECO:0000256" key="2">
    <source>
        <dbReference type="ARBA" id="ARBA00022574"/>
    </source>
</evidence>
<keyword evidence="3" id="KW-0132">Cell division</keyword>
<feature type="repeat" description="WD" evidence="7">
    <location>
        <begin position="287"/>
        <end position="328"/>
    </location>
</feature>
<accession>A0ABR4NPQ3</accession>
<comment type="caution">
    <text evidence="10">The sequence shown here is derived from an EMBL/GenBank/DDBJ whole genome shotgun (WGS) entry which is preliminary data.</text>
</comment>
<evidence type="ECO:0000256" key="7">
    <source>
        <dbReference type="PROSITE-ProRule" id="PRU00221"/>
    </source>
</evidence>
<keyword evidence="6" id="KW-0131">Cell cycle</keyword>
<evidence type="ECO:0000256" key="5">
    <source>
        <dbReference type="ARBA" id="ARBA00022776"/>
    </source>
</evidence>
<evidence type="ECO:0000256" key="3">
    <source>
        <dbReference type="ARBA" id="ARBA00022618"/>
    </source>
</evidence>
<dbReference type="InterPro" id="IPR019775">
    <property type="entry name" value="WD40_repeat_CS"/>
</dbReference>
<evidence type="ECO:0000256" key="8">
    <source>
        <dbReference type="SAM" id="MobiDB-lite"/>
    </source>
</evidence>
<keyword evidence="5" id="KW-0498">Mitosis</keyword>
<feature type="repeat" description="WD" evidence="7">
    <location>
        <begin position="371"/>
        <end position="405"/>
    </location>
</feature>
<name>A0ABR4NPQ3_9SACH</name>
<dbReference type="SMART" id="SM00320">
    <property type="entry name" value="WD40"/>
    <property type="match status" value="7"/>
</dbReference>
<feature type="region of interest" description="Disordered" evidence="8">
    <location>
        <begin position="96"/>
        <end position="124"/>
    </location>
</feature>
<evidence type="ECO:0000256" key="4">
    <source>
        <dbReference type="ARBA" id="ARBA00022737"/>
    </source>
</evidence>
<dbReference type="InterPro" id="IPR033010">
    <property type="entry name" value="Cdc20/Fizzy"/>
</dbReference>
<dbReference type="Gene3D" id="2.130.10.10">
    <property type="entry name" value="YVTN repeat-like/Quinoprotein amine dehydrogenase"/>
    <property type="match status" value="1"/>
</dbReference>
<dbReference type="InterPro" id="IPR011047">
    <property type="entry name" value="Quinoprotein_ADH-like_sf"/>
</dbReference>
<dbReference type="SUPFAM" id="SSF50998">
    <property type="entry name" value="Quinoprotein alcohol dehydrogenase-like"/>
    <property type="match status" value="1"/>
</dbReference>
<dbReference type="PROSITE" id="PS50294">
    <property type="entry name" value="WD_REPEATS_REGION"/>
    <property type="match status" value="1"/>
</dbReference>
<dbReference type="InterPro" id="IPR015943">
    <property type="entry name" value="WD40/YVTN_repeat-like_dom_sf"/>
</dbReference>
<dbReference type="PANTHER" id="PTHR19918">
    <property type="entry name" value="CELL DIVISION CYCLE 20 CDC20 FIZZY -RELATED"/>
    <property type="match status" value="1"/>
</dbReference>
<evidence type="ECO:0000313" key="11">
    <source>
        <dbReference type="Proteomes" id="UP001623330"/>
    </source>
</evidence>
<dbReference type="InterPro" id="IPR001680">
    <property type="entry name" value="WD40_rpt"/>
</dbReference>
<feature type="compositionally biased region" description="Polar residues" evidence="8">
    <location>
        <begin position="585"/>
        <end position="597"/>
    </location>
</feature>
<dbReference type="PANTHER" id="PTHR19918:SF8">
    <property type="entry name" value="FI02843P"/>
    <property type="match status" value="1"/>
</dbReference>
<evidence type="ECO:0000313" key="10">
    <source>
        <dbReference type="EMBL" id="KAL3230087.1"/>
    </source>
</evidence>
<keyword evidence="2 7" id="KW-0853">WD repeat</keyword>
<protein>
    <recommendedName>
        <fullName evidence="9">CDC20/Fizzy WD40 domain-containing protein</fullName>
    </recommendedName>
</protein>
<sequence>MLNKNEKTSLANSAKRSALSITSPTKLNIMATSAPIGLKPSKITKRPLERSRSLNIKGGAEAFGKFPRPKISLQAPPLLRRNSSFFKENSNNRLTKSELDFSSPSSSQDVMSASQPAFSSNEESVTLTDRFMPTIQTGSQTKVQPISVNEELPPPNASPITHLRAQTKLVFKQNVAEACGLEMDNRILQYLPPPPSYSRERPTVLMRRRQYHYQNKSNQMQIPKKNTDIMRLRKINTNPERILDAPGFQDDFYLNLIDWSKKNVLAIALNDALYLWNGNTGDASLLTEYNDAQITSVHWSDDDYHISIGKSDGNTEIWDVETSSLIRTMRSGLNVRIGSQSWLETLVATGSRSGEIQINDVRIKDHIVSTWEKHSGEVCGLSYKPDGLQLASGGNDNMMMIWDTRVSMPQFIKKDHTAAVKALSWSPTNPNMLASGGGQTDQQIYFWNTTTGGKLGSINTGSQVSSLHWGQSYDTKGAMNTEIVATGGAPDNSISIYNFDTKYKVAEVIHAHDSRICCSKLSPDGTVLATIGGDENLKFYKIFEPKRKYKNKSKGSAVEDILTNGNPYYRERETRASQDDEYPRRNTQNAKSPTSAAKATDFLIR</sequence>
<organism evidence="10 11">
    <name type="scientific">Nakaseomyces bracarensis</name>
    <dbReference type="NCBI Taxonomy" id="273131"/>
    <lineage>
        <taxon>Eukaryota</taxon>
        <taxon>Fungi</taxon>
        <taxon>Dikarya</taxon>
        <taxon>Ascomycota</taxon>
        <taxon>Saccharomycotina</taxon>
        <taxon>Saccharomycetes</taxon>
        <taxon>Saccharomycetales</taxon>
        <taxon>Saccharomycetaceae</taxon>
        <taxon>Nakaseomyces</taxon>
    </lineage>
</organism>
<evidence type="ECO:0000259" key="9">
    <source>
        <dbReference type="Pfam" id="PF24807"/>
    </source>
</evidence>
<reference evidence="10 11" key="1">
    <citation type="submission" date="2024-05" db="EMBL/GenBank/DDBJ databases">
        <title>Long read based assembly of the Candida bracarensis genome reveals expanded adhesin content.</title>
        <authorList>
            <person name="Marcet-Houben M."/>
            <person name="Ksiezopolska E."/>
            <person name="Gabaldon T."/>
        </authorList>
    </citation>
    <scope>NUCLEOTIDE SEQUENCE [LARGE SCALE GENOMIC DNA]</scope>
    <source>
        <strain evidence="10 11">CBM6</strain>
    </source>
</reference>
<proteinExistence type="inferred from homology"/>